<comment type="caution">
    <text evidence="2">The sequence shown here is derived from an EMBL/GenBank/DDBJ whole genome shotgun (WGS) entry which is preliminary data.</text>
</comment>
<evidence type="ECO:0000313" key="3">
    <source>
        <dbReference type="Proteomes" id="UP000314294"/>
    </source>
</evidence>
<feature type="compositionally biased region" description="Low complexity" evidence="1">
    <location>
        <begin position="100"/>
        <end position="113"/>
    </location>
</feature>
<evidence type="ECO:0000313" key="2">
    <source>
        <dbReference type="EMBL" id="TNN50658.1"/>
    </source>
</evidence>
<feature type="region of interest" description="Disordered" evidence="1">
    <location>
        <begin position="1"/>
        <end position="38"/>
    </location>
</feature>
<keyword evidence="3" id="KW-1185">Reference proteome</keyword>
<protein>
    <submittedName>
        <fullName evidence="2">Uncharacterized protein</fullName>
    </submittedName>
</protein>
<dbReference type="EMBL" id="SRLO01000609">
    <property type="protein sequence ID" value="TNN50658.1"/>
    <property type="molecule type" value="Genomic_DNA"/>
</dbReference>
<gene>
    <name evidence="2" type="ORF">EYF80_039108</name>
</gene>
<dbReference type="Proteomes" id="UP000314294">
    <property type="component" value="Unassembled WGS sequence"/>
</dbReference>
<accession>A0A4Z2GAS9</accession>
<feature type="region of interest" description="Disordered" evidence="1">
    <location>
        <begin position="90"/>
        <end position="132"/>
    </location>
</feature>
<organism evidence="2 3">
    <name type="scientific">Liparis tanakae</name>
    <name type="common">Tanaka's snailfish</name>
    <dbReference type="NCBI Taxonomy" id="230148"/>
    <lineage>
        <taxon>Eukaryota</taxon>
        <taxon>Metazoa</taxon>
        <taxon>Chordata</taxon>
        <taxon>Craniata</taxon>
        <taxon>Vertebrata</taxon>
        <taxon>Euteleostomi</taxon>
        <taxon>Actinopterygii</taxon>
        <taxon>Neopterygii</taxon>
        <taxon>Teleostei</taxon>
        <taxon>Neoteleostei</taxon>
        <taxon>Acanthomorphata</taxon>
        <taxon>Eupercaria</taxon>
        <taxon>Perciformes</taxon>
        <taxon>Cottioidei</taxon>
        <taxon>Cottales</taxon>
        <taxon>Liparidae</taxon>
        <taxon>Liparis</taxon>
    </lineage>
</organism>
<reference evidence="2 3" key="1">
    <citation type="submission" date="2019-03" db="EMBL/GenBank/DDBJ databases">
        <title>First draft genome of Liparis tanakae, snailfish: a comprehensive survey of snailfish specific genes.</title>
        <authorList>
            <person name="Kim W."/>
            <person name="Song I."/>
            <person name="Jeong J.-H."/>
            <person name="Kim D."/>
            <person name="Kim S."/>
            <person name="Ryu S."/>
            <person name="Song J.Y."/>
            <person name="Lee S.K."/>
        </authorList>
    </citation>
    <scope>NUCLEOTIDE SEQUENCE [LARGE SCALE GENOMIC DNA]</scope>
    <source>
        <tissue evidence="2">Muscle</tissue>
    </source>
</reference>
<evidence type="ECO:0000256" key="1">
    <source>
        <dbReference type="SAM" id="MobiDB-lite"/>
    </source>
</evidence>
<name>A0A4Z2GAS9_9TELE</name>
<feature type="compositionally biased region" description="Basic residues" evidence="1">
    <location>
        <begin position="114"/>
        <end position="123"/>
    </location>
</feature>
<dbReference type="AlphaFoldDB" id="A0A4Z2GAS9"/>
<proteinExistence type="predicted"/>
<feature type="compositionally biased region" description="Basic and acidic residues" evidence="1">
    <location>
        <begin position="1"/>
        <end position="10"/>
    </location>
</feature>
<sequence length="132" mass="14862">MNENKKKQDEREDEEEEENKNQALLFEPLFENDSEKTDRDKIFLEDSIPPSTRSSSLSAFTSFSPSIYIFLPGAAVPVQEATPLWRRLLSGGDSSQEGPLASRASRASLSASCSRRRIRRKLRNSGMENASH</sequence>